<reference evidence="1 2" key="1">
    <citation type="submission" date="2023-11" db="EMBL/GenBank/DDBJ databases">
        <title>Halocaridina rubra genome assembly.</title>
        <authorList>
            <person name="Smith C."/>
        </authorList>
    </citation>
    <scope>NUCLEOTIDE SEQUENCE [LARGE SCALE GENOMIC DNA]</scope>
    <source>
        <strain evidence="1">EP-1</strain>
        <tissue evidence="1">Whole</tissue>
    </source>
</reference>
<keyword evidence="2" id="KW-1185">Reference proteome</keyword>
<proteinExistence type="predicted"/>
<sequence>MSARRGEELWEGERVFAEERRGDGVRLGCGVPVVGLWSASRWAGSMWSVTGCIEEEVWSARGGAWSASGEGGEACGVPVVRVGMRVECQLWGWGGVWSASGEGGWGGVWNASSGVGPGDGIGGPSSRPGLESCTYRKRKNNSYWRYACPSRIPIPKRCCSITRYTHLLMRAMRMRNIQVLVQYNILLGKGCRGCSCQTKEEEYAAVVSELNTIMAPQIAILFSSNCRHRSQSRKFNKKNLRNHIISGAKVPVF</sequence>
<name>A0AAN8XT74_HALRR</name>
<dbReference type="Proteomes" id="UP001381693">
    <property type="component" value="Unassembled WGS sequence"/>
</dbReference>
<comment type="caution">
    <text evidence="1">The sequence shown here is derived from an EMBL/GenBank/DDBJ whole genome shotgun (WGS) entry which is preliminary data.</text>
</comment>
<protein>
    <submittedName>
        <fullName evidence="1">Uncharacterized protein</fullName>
    </submittedName>
</protein>
<evidence type="ECO:0000313" key="1">
    <source>
        <dbReference type="EMBL" id="KAK7085334.1"/>
    </source>
</evidence>
<organism evidence="1 2">
    <name type="scientific">Halocaridina rubra</name>
    <name type="common">Hawaiian red shrimp</name>
    <dbReference type="NCBI Taxonomy" id="373956"/>
    <lineage>
        <taxon>Eukaryota</taxon>
        <taxon>Metazoa</taxon>
        <taxon>Ecdysozoa</taxon>
        <taxon>Arthropoda</taxon>
        <taxon>Crustacea</taxon>
        <taxon>Multicrustacea</taxon>
        <taxon>Malacostraca</taxon>
        <taxon>Eumalacostraca</taxon>
        <taxon>Eucarida</taxon>
        <taxon>Decapoda</taxon>
        <taxon>Pleocyemata</taxon>
        <taxon>Caridea</taxon>
        <taxon>Atyoidea</taxon>
        <taxon>Atyidae</taxon>
        <taxon>Halocaridina</taxon>
    </lineage>
</organism>
<dbReference type="EMBL" id="JAXCGZ010001160">
    <property type="protein sequence ID" value="KAK7085334.1"/>
    <property type="molecule type" value="Genomic_DNA"/>
</dbReference>
<gene>
    <name evidence="1" type="ORF">SK128_001415</name>
</gene>
<accession>A0AAN8XT74</accession>
<evidence type="ECO:0000313" key="2">
    <source>
        <dbReference type="Proteomes" id="UP001381693"/>
    </source>
</evidence>
<dbReference type="AlphaFoldDB" id="A0AAN8XT74"/>